<evidence type="ECO:0000313" key="2">
    <source>
        <dbReference type="EMBL" id="MBC3873889.1"/>
    </source>
</evidence>
<dbReference type="RefSeq" id="WP_186941925.1">
    <property type="nucleotide sequence ID" value="NZ_JACOGA010000008.1"/>
</dbReference>
<feature type="signal peptide" evidence="1">
    <location>
        <begin position="1"/>
        <end position="25"/>
    </location>
</feature>
<accession>A0ABR6YB88</accession>
<dbReference type="EMBL" id="JACOGA010000008">
    <property type="protein sequence ID" value="MBC3873889.1"/>
    <property type="molecule type" value="Genomic_DNA"/>
</dbReference>
<reference evidence="2 3" key="1">
    <citation type="submission" date="2020-08" db="EMBL/GenBank/DDBJ databases">
        <title>Novel species isolated from subtropical streams in China.</title>
        <authorList>
            <person name="Lu H."/>
        </authorList>
    </citation>
    <scope>NUCLEOTIDE SEQUENCE [LARGE SCALE GENOMIC DNA]</scope>
    <source>
        <strain evidence="2 3">LX15W</strain>
    </source>
</reference>
<keyword evidence="3" id="KW-1185">Reference proteome</keyword>
<protein>
    <submittedName>
        <fullName evidence="2">Uncharacterized protein</fullName>
    </submittedName>
</protein>
<name>A0ABR6YB88_9BURK</name>
<dbReference type="Gene3D" id="3.30.750.44">
    <property type="match status" value="1"/>
</dbReference>
<comment type="caution">
    <text evidence="2">The sequence shown here is derived from an EMBL/GenBank/DDBJ whole genome shotgun (WGS) entry which is preliminary data.</text>
</comment>
<evidence type="ECO:0000256" key="1">
    <source>
        <dbReference type="SAM" id="SignalP"/>
    </source>
</evidence>
<organism evidence="2 3">
    <name type="scientific">Undibacterium flavidum</name>
    <dbReference type="NCBI Taxonomy" id="2762297"/>
    <lineage>
        <taxon>Bacteria</taxon>
        <taxon>Pseudomonadati</taxon>
        <taxon>Pseudomonadota</taxon>
        <taxon>Betaproteobacteria</taxon>
        <taxon>Burkholderiales</taxon>
        <taxon>Oxalobacteraceae</taxon>
        <taxon>Undibacterium</taxon>
    </lineage>
</organism>
<evidence type="ECO:0000313" key="3">
    <source>
        <dbReference type="Proteomes" id="UP000624279"/>
    </source>
</evidence>
<sequence>MYLSRSIQLLLVASAVYLVPNSVMAQVADAKNDLTLNASDRTMVIQNLQKSMSKKYVFPEVATKVNAMLAQHLKNGDYDKLGPVNT</sequence>
<gene>
    <name evidence="2" type="ORF">H8K55_09830</name>
</gene>
<keyword evidence="1" id="KW-0732">Signal</keyword>
<dbReference type="Proteomes" id="UP000624279">
    <property type="component" value="Unassembled WGS sequence"/>
</dbReference>
<feature type="chain" id="PRO_5047248819" evidence="1">
    <location>
        <begin position="26"/>
        <end position="86"/>
    </location>
</feature>
<proteinExistence type="predicted"/>